<dbReference type="AlphaFoldDB" id="A0A6A3BUL4"/>
<comment type="caution">
    <text evidence="1">The sequence shown here is derived from an EMBL/GenBank/DDBJ whole genome shotgun (WGS) entry which is preliminary data.</text>
</comment>
<evidence type="ECO:0000313" key="1">
    <source>
        <dbReference type="EMBL" id="KAE8718702.1"/>
    </source>
</evidence>
<dbReference type="EMBL" id="VEPZ02000803">
    <property type="protein sequence ID" value="KAE8718702.1"/>
    <property type="molecule type" value="Genomic_DNA"/>
</dbReference>
<dbReference type="Proteomes" id="UP000436088">
    <property type="component" value="Unassembled WGS sequence"/>
</dbReference>
<protein>
    <submittedName>
        <fullName evidence="1">Uncharacterized protein</fullName>
    </submittedName>
</protein>
<organism evidence="1 2">
    <name type="scientific">Hibiscus syriacus</name>
    <name type="common">Rose of Sharon</name>
    <dbReference type="NCBI Taxonomy" id="106335"/>
    <lineage>
        <taxon>Eukaryota</taxon>
        <taxon>Viridiplantae</taxon>
        <taxon>Streptophyta</taxon>
        <taxon>Embryophyta</taxon>
        <taxon>Tracheophyta</taxon>
        <taxon>Spermatophyta</taxon>
        <taxon>Magnoliopsida</taxon>
        <taxon>eudicotyledons</taxon>
        <taxon>Gunneridae</taxon>
        <taxon>Pentapetalae</taxon>
        <taxon>rosids</taxon>
        <taxon>malvids</taxon>
        <taxon>Malvales</taxon>
        <taxon>Malvaceae</taxon>
        <taxon>Malvoideae</taxon>
        <taxon>Hibiscus</taxon>
    </lineage>
</organism>
<gene>
    <name evidence="1" type="ORF">F3Y22_tig00109996pilonHSYRG00006</name>
</gene>
<evidence type="ECO:0000313" key="2">
    <source>
        <dbReference type="Proteomes" id="UP000436088"/>
    </source>
</evidence>
<reference evidence="1" key="1">
    <citation type="submission" date="2019-09" db="EMBL/GenBank/DDBJ databases">
        <title>Draft genome information of white flower Hibiscus syriacus.</title>
        <authorList>
            <person name="Kim Y.-M."/>
        </authorList>
    </citation>
    <scope>NUCLEOTIDE SEQUENCE [LARGE SCALE GENOMIC DNA]</scope>
    <source>
        <strain evidence="1">YM2019G1</strain>
    </source>
</reference>
<sequence length="271" mass="31161">MNSSIPSSFDLYDPPSMSLKLYYVGLLIILSWSTVRIDRPSTGDMPHHLVREVLVLKTGLSGTYQYCSARDQVPFSDNLASNRHNQGSGSSVEENKCDIACEEKIFPDDLGSSERFFPVDSHRAEVLQLGGNSKPWQEPSVKEWLGSDQRSQFLKHVIYLTVYRRLDDGRLSIFLDDLQPVTVKLESNVFESSFNDFGFLQPLFVVDFRKHFLHIFRMECDLYNSLDASVTMDNFDSADNISKWFVDKFSELKATVDFPYDHCRNLDQRIL</sequence>
<proteinExistence type="predicted"/>
<name>A0A6A3BUL4_HIBSY</name>
<accession>A0A6A3BUL4</accession>
<keyword evidence="2" id="KW-1185">Reference proteome</keyword>